<feature type="transmembrane region" description="Helical" evidence="1">
    <location>
        <begin position="87"/>
        <end position="107"/>
    </location>
</feature>
<evidence type="ECO:0000313" key="3">
    <source>
        <dbReference type="Proteomes" id="UP001500840"/>
    </source>
</evidence>
<comment type="caution">
    <text evidence="2">The sequence shown here is derived from an EMBL/GenBank/DDBJ whole genome shotgun (WGS) entry which is preliminary data.</text>
</comment>
<dbReference type="Proteomes" id="UP001500840">
    <property type="component" value="Unassembled WGS sequence"/>
</dbReference>
<gene>
    <name evidence="2" type="ORF">GCM10023156_27950</name>
</gene>
<evidence type="ECO:0000313" key="2">
    <source>
        <dbReference type="EMBL" id="GAA4454855.1"/>
    </source>
</evidence>
<keyword evidence="3" id="KW-1185">Reference proteome</keyword>
<keyword evidence="1" id="KW-0812">Transmembrane</keyword>
<accession>A0ABP8MRH2</accession>
<keyword evidence="1" id="KW-1133">Transmembrane helix</keyword>
<sequence>MVEQQIPESRTYRHTQCGNETTVSEQSFELVSNPMSSMEQTHCSSCNAMFPISEYEWSDTGETISGYYARHTKNATDRQRFLCSKKFMVGVILFSAIVTAGAISVLVADNNMLARIISLFGGLMIGAMIGMAIFVSGFANPIKRKVCGVSDTRMLT</sequence>
<name>A0ABP8MRH2_9BACT</name>
<organism evidence="2 3">
    <name type="scientific">Novipirellula rosea</name>
    <dbReference type="NCBI Taxonomy" id="1031540"/>
    <lineage>
        <taxon>Bacteria</taxon>
        <taxon>Pseudomonadati</taxon>
        <taxon>Planctomycetota</taxon>
        <taxon>Planctomycetia</taxon>
        <taxon>Pirellulales</taxon>
        <taxon>Pirellulaceae</taxon>
        <taxon>Novipirellula</taxon>
    </lineage>
</organism>
<proteinExistence type="predicted"/>
<reference evidence="3" key="1">
    <citation type="journal article" date="2019" name="Int. J. Syst. Evol. Microbiol.">
        <title>The Global Catalogue of Microorganisms (GCM) 10K type strain sequencing project: providing services to taxonomists for standard genome sequencing and annotation.</title>
        <authorList>
            <consortium name="The Broad Institute Genomics Platform"/>
            <consortium name="The Broad Institute Genome Sequencing Center for Infectious Disease"/>
            <person name="Wu L."/>
            <person name="Ma J."/>
        </authorList>
    </citation>
    <scope>NUCLEOTIDE SEQUENCE [LARGE SCALE GENOMIC DNA]</scope>
    <source>
        <strain evidence="3">JCM 17759</strain>
    </source>
</reference>
<keyword evidence="1" id="KW-0472">Membrane</keyword>
<dbReference type="EMBL" id="BAABGA010000035">
    <property type="protein sequence ID" value="GAA4454855.1"/>
    <property type="molecule type" value="Genomic_DNA"/>
</dbReference>
<protein>
    <submittedName>
        <fullName evidence="2">Uncharacterized protein</fullName>
    </submittedName>
</protein>
<evidence type="ECO:0000256" key="1">
    <source>
        <dbReference type="SAM" id="Phobius"/>
    </source>
</evidence>
<dbReference type="RefSeq" id="WP_339939898.1">
    <property type="nucleotide sequence ID" value="NZ_BAABGA010000035.1"/>
</dbReference>
<feature type="transmembrane region" description="Helical" evidence="1">
    <location>
        <begin position="113"/>
        <end position="135"/>
    </location>
</feature>